<protein>
    <submittedName>
        <fullName evidence="1">Uncharacterized protein</fullName>
    </submittedName>
</protein>
<sequence length="49" mass="6037">MRSVRQHRELVLAKKRRKFKLCRSPRQYESLPPVMVGHHHARARQHHMR</sequence>
<dbReference type="EMBL" id="RCMK01000020">
    <property type="protein sequence ID" value="KAG2953880.1"/>
    <property type="molecule type" value="Genomic_DNA"/>
</dbReference>
<evidence type="ECO:0000313" key="1">
    <source>
        <dbReference type="EMBL" id="KAG2953880.1"/>
    </source>
</evidence>
<name>A0A8T1EJM6_9STRA</name>
<evidence type="ECO:0000313" key="2">
    <source>
        <dbReference type="Proteomes" id="UP000736787"/>
    </source>
</evidence>
<organism evidence="1 2">
    <name type="scientific">Phytophthora cactorum</name>
    <dbReference type="NCBI Taxonomy" id="29920"/>
    <lineage>
        <taxon>Eukaryota</taxon>
        <taxon>Sar</taxon>
        <taxon>Stramenopiles</taxon>
        <taxon>Oomycota</taxon>
        <taxon>Peronosporomycetes</taxon>
        <taxon>Peronosporales</taxon>
        <taxon>Peronosporaceae</taxon>
        <taxon>Phytophthora</taxon>
    </lineage>
</organism>
<dbReference type="Proteomes" id="UP000736787">
    <property type="component" value="Unassembled WGS sequence"/>
</dbReference>
<gene>
    <name evidence="1" type="ORF">PC117_g1655</name>
</gene>
<accession>A0A8T1EJM6</accession>
<proteinExistence type="predicted"/>
<dbReference type="AlphaFoldDB" id="A0A8T1EJM6"/>
<reference evidence="1" key="1">
    <citation type="submission" date="2018-10" db="EMBL/GenBank/DDBJ databases">
        <title>Effector identification in a new, highly contiguous assembly of the strawberry crown rot pathogen Phytophthora cactorum.</title>
        <authorList>
            <person name="Armitage A.D."/>
            <person name="Nellist C.F."/>
            <person name="Bates H."/>
            <person name="Vickerstaff R.J."/>
            <person name="Harrison R.J."/>
        </authorList>
    </citation>
    <scope>NUCLEOTIDE SEQUENCE</scope>
    <source>
        <strain evidence="1">4040</strain>
    </source>
</reference>
<comment type="caution">
    <text evidence="1">The sequence shown here is derived from an EMBL/GenBank/DDBJ whole genome shotgun (WGS) entry which is preliminary data.</text>
</comment>